<organism evidence="4 5">
    <name type="scientific">Babesia gibsoni</name>
    <dbReference type="NCBI Taxonomy" id="33632"/>
    <lineage>
        <taxon>Eukaryota</taxon>
        <taxon>Sar</taxon>
        <taxon>Alveolata</taxon>
        <taxon>Apicomplexa</taxon>
        <taxon>Aconoidasida</taxon>
        <taxon>Piroplasmida</taxon>
        <taxon>Babesiidae</taxon>
        <taxon>Babesia</taxon>
    </lineage>
</organism>
<dbReference type="EMBL" id="JAVEPI010000001">
    <property type="protein sequence ID" value="KAK1444962.1"/>
    <property type="molecule type" value="Genomic_DNA"/>
</dbReference>
<feature type="region of interest" description="Disordered" evidence="2">
    <location>
        <begin position="915"/>
        <end position="937"/>
    </location>
</feature>
<reference evidence="4" key="1">
    <citation type="submission" date="2023-08" db="EMBL/GenBank/DDBJ databases">
        <title>Draft sequence of the Babesia gibsoni genome.</title>
        <authorList>
            <person name="Yamagishi J.Y."/>
            <person name="Xuan X.X."/>
        </authorList>
    </citation>
    <scope>NUCLEOTIDE SEQUENCE</scope>
    <source>
        <strain evidence="4">Azabu</strain>
    </source>
</reference>
<feature type="compositionally biased region" description="Low complexity" evidence="2">
    <location>
        <begin position="1047"/>
        <end position="1062"/>
    </location>
</feature>
<proteinExistence type="predicted"/>
<accession>A0AAD8PGQ3</accession>
<feature type="coiled-coil region" evidence="1">
    <location>
        <begin position="449"/>
        <end position="487"/>
    </location>
</feature>
<feature type="transmembrane region" description="Helical" evidence="3">
    <location>
        <begin position="193"/>
        <end position="213"/>
    </location>
</feature>
<evidence type="ECO:0000256" key="3">
    <source>
        <dbReference type="SAM" id="Phobius"/>
    </source>
</evidence>
<dbReference type="Proteomes" id="UP001230268">
    <property type="component" value="Unassembled WGS sequence"/>
</dbReference>
<gene>
    <name evidence="4" type="ORF">BgAZ_108680</name>
</gene>
<dbReference type="AlphaFoldDB" id="A0AAD8PGQ3"/>
<feature type="region of interest" description="Disordered" evidence="2">
    <location>
        <begin position="1047"/>
        <end position="1067"/>
    </location>
</feature>
<name>A0AAD8PGQ3_BABGI</name>
<sequence>MWETSLEGSLKAFCKVFRRDIPLSGDVLLKEFRKVEQVDRHWEIPFRRRYLAYKEEECRDISKSLFIYGFTQWDFNTLICGAFLAQGMLGGVTLSPISVIICFFAFACMMQLRIQRDKLTLNYNILCFSSYIILMINLMIVQPDNLFTHAGVAVLLALSVVHFVVLMLLGMFTSGKKFERFADTCLQFMVPTVTECNALLMGIIACLGIAFAVVRLYCMANNCLIVFIVTSIARFGIVESKRKTQAQDEQRENEQGQVTTFTDVCMSLARALIGVIFTIGGFAVAVFTLIDGNLVTLGAQDAFRAWESEHNALGEYVFSFKAMTGFTCTAIGSIAVIQVLFLLKFLLRSPSLRNALQRQTIFMAKSCVDRKGGLVYSYNTYTVDRRGYVVDVDTLASYPLEGFNRSSLTCYDIYLAMQKRALHAVSKRSLYCHVPILHLYSCDKDSNILVRSRVRLERMANELDDLIADERERRHEMKLERERLRRIQLAIKNRPQFISTSIPSGIGIPLPEPERDDPFCEVKANVSTFKRTMSIPVDLSLKGVEELASVTKKKENIYQRRCVTTSVEDDFHWRKPGIIDRVRCSWLDDSHGYQIPSARLPIPGTARVHRDPTKGEFNFNKIDTALSNIFMGLQIMNNDRECARQATDRTASGRIQRKIGSSIDIGDTPFSKSASSMERGILAGLQSGRSTPLGIIDTSKDVDAAYIDIPEHASQMSLAGGTKATHGARLVANDAKSAHYIDIDTTKSALPEAQIHNVYSKDMDKQPTNWGWLDNTVNAVLGCATDASWIKGDIGDDIVYDRIRPIEEALEAPMFPHVSPFPTKYIVLTDSPQNISSLYPMDFNRRFDNENAFSQRSDCESTRSNFILTREYETHQSFALESVNAPSRTVTKSRTESDVFITIHTENNRNVEDLGQSAEFNEKKESDSTGLSAKASTVDDVRRGSSIETCVEASPNSKRRFAASQHLPLALDSRHERVYQVLPATRYNGFVENGRTVGSCAGGAVCIGSTSPLSRQQMLLNAGSGCDFSDDVKGEDEGTETETVTSAASSVASAPSPMSTPVQPVVPKRQWRNEFDFSPVALQSAEDVMMELMQDVNLTESGPDDHVSDVSYDFIFGR</sequence>
<keyword evidence="5" id="KW-1185">Reference proteome</keyword>
<keyword evidence="3" id="KW-0472">Membrane</keyword>
<feature type="transmembrane region" description="Helical" evidence="3">
    <location>
        <begin position="219"/>
        <end position="237"/>
    </location>
</feature>
<keyword evidence="3" id="KW-1133">Transmembrane helix</keyword>
<feature type="transmembrane region" description="Helical" evidence="3">
    <location>
        <begin position="121"/>
        <end position="140"/>
    </location>
</feature>
<keyword evidence="3" id="KW-0812">Transmembrane</keyword>
<evidence type="ECO:0000256" key="2">
    <source>
        <dbReference type="SAM" id="MobiDB-lite"/>
    </source>
</evidence>
<evidence type="ECO:0000313" key="5">
    <source>
        <dbReference type="Proteomes" id="UP001230268"/>
    </source>
</evidence>
<feature type="transmembrane region" description="Helical" evidence="3">
    <location>
        <begin position="83"/>
        <end position="109"/>
    </location>
</feature>
<evidence type="ECO:0000313" key="4">
    <source>
        <dbReference type="EMBL" id="KAK1444962.1"/>
    </source>
</evidence>
<protein>
    <recommendedName>
        <fullName evidence="6">Transmembrane protein</fullName>
    </recommendedName>
</protein>
<feature type="transmembrane region" description="Helical" evidence="3">
    <location>
        <begin position="271"/>
        <end position="290"/>
    </location>
</feature>
<comment type="caution">
    <text evidence="4">The sequence shown here is derived from an EMBL/GenBank/DDBJ whole genome shotgun (WGS) entry which is preliminary data.</text>
</comment>
<evidence type="ECO:0000256" key="1">
    <source>
        <dbReference type="SAM" id="Coils"/>
    </source>
</evidence>
<keyword evidence="1" id="KW-0175">Coiled coil</keyword>
<feature type="transmembrane region" description="Helical" evidence="3">
    <location>
        <begin position="146"/>
        <end position="172"/>
    </location>
</feature>
<evidence type="ECO:0008006" key="6">
    <source>
        <dbReference type="Google" id="ProtNLM"/>
    </source>
</evidence>